<evidence type="ECO:0000313" key="6">
    <source>
        <dbReference type="Proteomes" id="UP001187192"/>
    </source>
</evidence>
<keyword evidence="4" id="KW-0472">Membrane</keyword>
<reference evidence="5" key="1">
    <citation type="submission" date="2023-07" db="EMBL/GenBank/DDBJ databases">
        <title>draft genome sequence of fig (Ficus carica).</title>
        <authorList>
            <person name="Takahashi T."/>
            <person name="Nishimura K."/>
        </authorList>
    </citation>
    <scope>NUCLEOTIDE SEQUENCE</scope>
</reference>
<dbReference type="PANTHER" id="PTHR43461">
    <property type="entry name" value="TRANSMEMBRANE PROTEIN 256"/>
    <property type="match status" value="1"/>
</dbReference>
<name>A0AA88D5M0_FICCA</name>
<comment type="caution">
    <text evidence="5">The sequence shown here is derived from an EMBL/GenBank/DDBJ whole genome shotgun (WGS) entry which is preliminary data.</text>
</comment>
<gene>
    <name evidence="5" type="ORF">TIFTF001_001772</name>
</gene>
<dbReference type="EMBL" id="BTGU01000002">
    <property type="protein sequence ID" value="GMN27684.1"/>
    <property type="molecule type" value="Genomic_DNA"/>
</dbReference>
<evidence type="ECO:0000313" key="5">
    <source>
        <dbReference type="EMBL" id="GMN27684.1"/>
    </source>
</evidence>
<protein>
    <recommendedName>
        <fullName evidence="7">Transmembrane protein 256</fullName>
    </recommendedName>
</protein>
<evidence type="ECO:0000256" key="2">
    <source>
        <dbReference type="ARBA" id="ARBA00022692"/>
    </source>
</evidence>
<evidence type="ECO:0000256" key="3">
    <source>
        <dbReference type="ARBA" id="ARBA00022989"/>
    </source>
</evidence>
<dbReference type="Proteomes" id="UP001187192">
    <property type="component" value="Unassembled WGS sequence"/>
</dbReference>
<dbReference type="InterPro" id="IPR006696">
    <property type="entry name" value="DUF423"/>
</dbReference>
<dbReference type="Pfam" id="PF04241">
    <property type="entry name" value="DUF423"/>
    <property type="match status" value="1"/>
</dbReference>
<dbReference type="PANTHER" id="PTHR43461:SF1">
    <property type="entry name" value="TRANSMEMBRANE PROTEIN 256"/>
    <property type="match status" value="1"/>
</dbReference>
<accession>A0AA88D5M0</accession>
<keyword evidence="6" id="KW-1185">Reference proteome</keyword>
<evidence type="ECO:0000256" key="4">
    <source>
        <dbReference type="ARBA" id="ARBA00023136"/>
    </source>
</evidence>
<keyword evidence="2" id="KW-0812">Transmembrane</keyword>
<evidence type="ECO:0000256" key="1">
    <source>
        <dbReference type="ARBA" id="ARBA00004141"/>
    </source>
</evidence>
<dbReference type="AlphaFoldDB" id="A0AA88D5M0"/>
<proteinExistence type="predicted"/>
<evidence type="ECO:0008006" key="7">
    <source>
        <dbReference type="Google" id="ProtNLM"/>
    </source>
</evidence>
<comment type="subcellular location">
    <subcellularLocation>
        <location evidence="1">Membrane</location>
        <topology evidence="1">Multi-pass membrane protein</topology>
    </subcellularLocation>
</comment>
<keyword evidence="3" id="KW-1133">Transmembrane helix</keyword>
<dbReference type="GO" id="GO:0016020">
    <property type="term" value="C:membrane"/>
    <property type="evidence" value="ECO:0007669"/>
    <property type="project" value="UniProtKB-SubCell"/>
</dbReference>
<sequence length="110" mass="11861">MTSRTEEAEPESLTLSDPLISEVQTHTLKRSMDPLHWRKVAAISGVAAVGLGAYGTHLFKPQNPVYKEVWQTASVYHLAHTVALLGAPLTKRPHIFGGLLTAGILAFSGT</sequence>
<organism evidence="5 6">
    <name type="scientific">Ficus carica</name>
    <name type="common">Common fig</name>
    <dbReference type="NCBI Taxonomy" id="3494"/>
    <lineage>
        <taxon>Eukaryota</taxon>
        <taxon>Viridiplantae</taxon>
        <taxon>Streptophyta</taxon>
        <taxon>Embryophyta</taxon>
        <taxon>Tracheophyta</taxon>
        <taxon>Spermatophyta</taxon>
        <taxon>Magnoliopsida</taxon>
        <taxon>eudicotyledons</taxon>
        <taxon>Gunneridae</taxon>
        <taxon>Pentapetalae</taxon>
        <taxon>rosids</taxon>
        <taxon>fabids</taxon>
        <taxon>Rosales</taxon>
        <taxon>Moraceae</taxon>
        <taxon>Ficeae</taxon>
        <taxon>Ficus</taxon>
    </lineage>
</organism>